<name>A0A084H3Z2_METID</name>
<dbReference type="EMBL" id="JNVC02000001">
    <property type="protein sequence ID" value="KEZ54304.1"/>
    <property type="molecule type" value="Genomic_DNA"/>
</dbReference>
<organism evidence="1 2">
    <name type="scientific">Metabacillus indicus</name>
    <name type="common">Bacillus indicus</name>
    <dbReference type="NCBI Taxonomy" id="246786"/>
    <lineage>
        <taxon>Bacteria</taxon>
        <taxon>Bacillati</taxon>
        <taxon>Bacillota</taxon>
        <taxon>Bacilli</taxon>
        <taxon>Bacillales</taxon>
        <taxon>Bacillaceae</taxon>
        <taxon>Metabacillus</taxon>
    </lineage>
</organism>
<reference evidence="1 2" key="1">
    <citation type="journal article" date="2005" name="Int. J. Syst. Evol. Microbiol.">
        <title>Bacillus cibi sp. nov., isolated from jeotgal, a traditional Korean fermented seafood.</title>
        <authorList>
            <person name="Yoon J.H."/>
            <person name="Lee C.H."/>
            <person name="Oh T.K."/>
        </authorList>
    </citation>
    <scope>NUCLEOTIDE SEQUENCE [LARGE SCALE GENOMIC DNA]</scope>
    <source>
        <strain evidence="1 2">DSM 16189</strain>
    </source>
</reference>
<dbReference type="Proteomes" id="UP000028549">
    <property type="component" value="Unassembled WGS sequence"/>
</dbReference>
<dbReference type="Pfam" id="PF14035">
    <property type="entry name" value="YlzJ"/>
    <property type="match status" value="1"/>
</dbReference>
<sequence>MILYTSMPEELIFPAEAKEYSAFSFVECNGVQMQVRQTEGNEYEVVRILSTNPEDYLNEQYSPGQKITMSFSFSP</sequence>
<dbReference type="RefSeq" id="WP_029281222.1">
    <property type="nucleotide sequence ID" value="NZ_CP176757.1"/>
</dbReference>
<accession>A0A084H3Z2</accession>
<dbReference type="InterPro" id="IPR025619">
    <property type="entry name" value="YlzJ"/>
</dbReference>
<proteinExistence type="predicted"/>
<keyword evidence="2" id="KW-1185">Reference proteome</keyword>
<evidence type="ECO:0000313" key="1">
    <source>
        <dbReference type="EMBL" id="KEZ54304.1"/>
    </source>
</evidence>
<dbReference type="OrthoDB" id="1683573at2"/>
<comment type="caution">
    <text evidence="1">The sequence shown here is derived from an EMBL/GenBank/DDBJ whole genome shotgun (WGS) entry which is preliminary data.</text>
</comment>
<gene>
    <name evidence="1" type="ORF">GS18_0205095</name>
</gene>
<dbReference type="AlphaFoldDB" id="A0A084H3Z2"/>
<protein>
    <submittedName>
        <fullName evidence="1">Ribonuclease</fullName>
    </submittedName>
</protein>
<dbReference type="STRING" id="246786.GS18_0205095"/>
<evidence type="ECO:0000313" key="2">
    <source>
        <dbReference type="Proteomes" id="UP000028549"/>
    </source>
</evidence>